<dbReference type="InterPro" id="IPR003615">
    <property type="entry name" value="HNH_nuc"/>
</dbReference>
<dbReference type="Gene3D" id="3.90.75.20">
    <property type="match status" value="1"/>
</dbReference>
<reference evidence="2" key="1">
    <citation type="journal article" date="2021" name="Proc. Natl. Acad. Sci. U.S.A.">
        <title>A Catalog of Tens of Thousands of Viruses from Human Metagenomes Reveals Hidden Associations with Chronic Diseases.</title>
        <authorList>
            <person name="Tisza M.J."/>
            <person name="Buck C.B."/>
        </authorList>
    </citation>
    <scope>NUCLEOTIDE SEQUENCE</scope>
    <source>
        <strain evidence="2">CtRnx2</strain>
    </source>
</reference>
<sequence length="191" mass="21810">MPRYKLTQADKEVILDLFHSSRLTQVQVGALFDIAPSRVSTLWKASFSAEERRSRKTFSYAQSKLGALNPSYGLKGDKSPSFKGVINDHKGYLMVLKPLWYTGRKRSKHVFEHSVIVCERMGLSEIPRGWHVHHCDKNPHNNTFDNLVLMTSGDHTRLHQFMRSEGVTTMSKDSTLKWVEANGTPWGHDIV</sequence>
<dbReference type="SUPFAM" id="SSF54060">
    <property type="entry name" value="His-Me finger endonucleases"/>
    <property type="match status" value="1"/>
</dbReference>
<keyword evidence="2" id="KW-0255">Endonuclease</keyword>
<dbReference type="InterPro" id="IPR044925">
    <property type="entry name" value="His-Me_finger_sf"/>
</dbReference>
<protein>
    <submittedName>
        <fullName evidence="2">Homing endonuclease</fullName>
    </submittedName>
</protein>
<accession>A0A8S5QT45</accession>
<dbReference type="Pfam" id="PF13392">
    <property type="entry name" value="HNH_3"/>
    <property type="match status" value="1"/>
</dbReference>
<proteinExistence type="predicted"/>
<keyword evidence="2" id="KW-0540">Nuclease</keyword>
<name>A0A8S5QT45_9CAUD</name>
<dbReference type="EMBL" id="BK015724">
    <property type="protein sequence ID" value="DAE22017.1"/>
    <property type="molecule type" value="Genomic_DNA"/>
</dbReference>
<evidence type="ECO:0000259" key="1">
    <source>
        <dbReference type="Pfam" id="PF13392"/>
    </source>
</evidence>
<dbReference type="GO" id="GO:0004519">
    <property type="term" value="F:endonuclease activity"/>
    <property type="evidence" value="ECO:0007669"/>
    <property type="project" value="UniProtKB-KW"/>
</dbReference>
<organism evidence="2">
    <name type="scientific">Podoviridae sp. ctRnx2</name>
    <dbReference type="NCBI Taxonomy" id="2826555"/>
    <lineage>
        <taxon>Viruses</taxon>
        <taxon>Duplodnaviria</taxon>
        <taxon>Heunggongvirae</taxon>
        <taxon>Uroviricota</taxon>
        <taxon>Caudoviricetes</taxon>
    </lineage>
</organism>
<keyword evidence="2" id="KW-0378">Hydrolase</keyword>
<evidence type="ECO:0000313" key="2">
    <source>
        <dbReference type="EMBL" id="DAE22017.1"/>
    </source>
</evidence>
<feature type="domain" description="HNH nuclease" evidence="1">
    <location>
        <begin position="125"/>
        <end position="156"/>
    </location>
</feature>